<keyword evidence="1" id="KW-0472">Membrane</keyword>
<evidence type="ECO:0000313" key="2">
    <source>
        <dbReference type="EMBL" id="MFE9171121.1"/>
    </source>
</evidence>
<sequence>MIGFVDAHAASSARVVGMSEEESIPPPGNGHDRRRDVIAAVITCSAIGAAIVHMVKPDLKIDAVTAALLAVAVVPWLGALFESIELPGGTKFQYKQLVDRIQAAEEHTTRAGHAADDASRTARLAFVATGSADHEGPPGSTVSETIAQLATEYTQVRDRMESGPERTSVMEQIFANLVTATRREHDFDIERSLKSDNPGTRLAAYARLYGRPEADHLDTLIEAVLGDEQRAFSQYWGFQAISTIVDAAGVGRIRLGDVDKLETCLSRLPRDSDRIGVLARLIAKVRAR</sequence>
<gene>
    <name evidence="2" type="ORF">ACFYNZ_16615</name>
</gene>
<accession>A0ABW6KTA9</accession>
<evidence type="ECO:0000256" key="1">
    <source>
        <dbReference type="SAM" id="Phobius"/>
    </source>
</evidence>
<protein>
    <submittedName>
        <fullName evidence="2">Uncharacterized protein</fullName>
    </submittedName>
</protein>
<feature type="transmembrane region" description="Helical" evidence="1">
    <location>
        <begin position="61"/>
        <end position="81"/>
    </location>
</feature>
<comment type="caution">
    <text evidence="2">The sequence shown here is derived from an EMBL/GenBank/DDBJ whole genome shotgun (WGS) entry which is preliminary data.</text>
</comment>
<dbReference type="RefSeq" id="WP_388347813.1">
    <property type="nucleotide sequence ID" value="NZ_JBIAFJ010000013.1"/>
</dbReference>
<feature type="transmembrane region" description="Helical" evidence="1">
    <location>
        <begin position="37"/>
        <end position="55"/>
    </location>
</feature>
<evidence type="ECO:0000313" key="3">
    <source>
        <dbReference type="Proteomes" id="UP001601197"/>
    </source>
</evidence>
<dbReference type="EMBL" id="JBIAFJ010000013">
    <property type="protein sequence ID" value="MFE9171121.1"/>
    <property type="molecule type" value="Genomic_DNA"/>
</dbReference>
<name>A0ABW6KTA9_9ACTN</name>
<proteinExistence type="predicted"/>
<keyword evidence="1" id="KW-1133">Transmembrane helix</keyword>
<keyword evidence="1" id="KW-0812">Transmembrane</keyword>
<dbReference type="Proteomes" id="UP001601197">
    <property type="component" value="Unassembled WGS sequence"/>
</dbReference>
<keyword evidence="3" id="KW-1185">Reference proteome</keyword>
<reference evidence="2 3" key="1">
    <citation type="submission" date="2024-10" db="EMBL/GenBank/DDBJ databases">
        <title>The Natural Products Discovery Center: Release of the First 8490 Sequenced Strains for Exploring Actinobacteria Biosynthetic Diversity.</title>
        <authorList>
            <person name="Kalkreuter E."/>
            <person name="Kautsar S.A."/>
            <person name="Yang D."/>
            <person name="Bader C.D."/>
            <person name="Teijaro C.N."/>
            <person name="Fluegel L."/>
            <person name="Davis C.M."/>
            <person name="Simpson J.R."/>
            <person name="Lauterbach L."/>
            <person name="Steele A.D."/>
            <person name="Gui C."/>
            <person name="Meng S."/>
            <person name="Li G."/>
            <person name="Viehrig K."/>
            <person name="Ye F."/>
            <person name="Su P."/>
            <person name="Kiefer A.F."/>
            <person name="Nichols A."/>
            <person name="Cepeda A.J."/>
            <person name="Yan W."/>
            <person name="Fan B."/>
            <person name="Jiang Y."/>
            <person name="Adhikari A."/>
            <person name="Zheng C.-J."/>
            <person name="Schuster L."/>
            <person name="Cowan T.M."/>
            <person name="Smanski M.J."/>
            <person name="Chevrette M.G."/>
            <person name="De Carvalho L.P.S."/>
            <person name="Shen B."/>
        </authorList>
    </citation>
    <scope>NUCLEOTIDE SEQUENCE [LARGE SCALE GENOMIC DNA]</scope>
    <source>
        <strain evidence="2 3">NPDC007147</strain>
    </source>
</reference>
<organism evidence="2 3">
    <name type="scientific">Streptomyces kebangsaanensis</name>
    <dbReference type="NCBI Taxonomy" id="864058"/>
    <lineage>
        <taxon>Bacteria</taxon>
        <taxon>Bacillati</taxon>
        <taxon>Actinomycetota</taxon>
        <taxon>Actinomycetes</taxon>
        <taxon>Kitasatosporales</taxon>
        <taxon>Streptomycetaceae</taxon>
        <taxon>Streptomyces</taxon>
    </lineage>
</organism>